<keyword evidence="3" id="KW-1185">Reference proteome</keyword>
<dbReference type="OrthoDB" id="14911at2759"/>
<protein>
    <submittedName>
        <fullName evidence="2">Uncharacterized protein</fullName>
    </submittedName>
</protein>
<dbReference type="AlphaFoldDB" id="A0A5J5AA62"/>
<evidence type="ECO:0000256" key="1">
    <source>
        <dbReference type="SAM" id="MobiDB-lite"/>
    </source>
</evidence>
<dbReference type="GO" id="GO:0010521">
    <property type="term" value="F:telomerase inhibitor activity"/>
    <property type="evidence" value="ECO:0007669"/>
    <property type="project" value="TreeGrafter"/>
</dbReference>
<dbReference type="PANTHER" id="PTHR33905:SF1">
    <property type="entry name" value="CST COMPLEX SUBUNIT TEN1"/>
    <property type="match status" value="1"/>
</dbReference>
<reference evidence="2 3" key="1">
    <citation type="submission" date="2019-09" db="EMBL/GenBank/DDBJ databases">
        <title>A chromosome-level genome assembly of the Chinese tupelo Nyssa sinensis.</title>
        <authorList>
            <person name="Yang X."/>
            <person name="Kang M."/>
            <person name="Yang Y."/>
            <person name="Xiong H."/>
            <person name="Wang M."/>
            <person name="Zhang Z."/>
            <person name="Wang Z."/>
            <person name="Wu H."/>
            <person name="Ma T."/>
            <person name="Liu J."/>
            <person name="Xi Z."/>
        </authorList>
    </citation>
    <scope>NUCLEOTIDE SEQUENCE [LARGE SCALE GENOMIC DNA]</scope>
    <source>
        <strain evidence="2">J267</strain>
        <tissue evidence="2">Leaf</tissue>
    </source>
</reference>
<organism evidence="2 3">
    <name type="scientific">Nyssa sinensis</name>
    <dbReference type="NCBI Taxonomy" id="561372"/>
    <lineage>
        <taxon>Eukaryota</taxon>
        <taxon>Viridiplantae</taxon>
        <taxon>Streptophyta</taxon>
        <taxon>Embryophyta</taxon>
        <taxon>Tracheophyta</taxon>
        <taxon>Spermatophyta</taxon>
        <taxon>Magnoliopsida</taxon>
        <taxon>eudicotyledons</taxon>
        <taxon>Gunneridae</taxon>
        <taxon>Pentapetalae</taxon>
        <taxon>asterids</taxon>
        <taxon>Cornales</taxon>
        <taxon>Nyssaceae</taxon>
        <taxon>Nyssa</taxon>
    </lineage>
</organism>
<dbReference type="PANTHER" id="PTHR33905">
    <property type="entry name" value="CST COMPLEX SUBUNIT TEN1"/>
    <property type="match status" value="1"/>
</dbReference>
<evidence type="ECO:0000313" key="3">
    <source>
        <dbReference type="Proteomes" id="UP000325577"/>
    </source>
</evidence>
<feature type="region of interest" description="Disordered" evidence="1">
    <location>
        <begin position="128"/>
        <end position="151"/>
    </location>
</feature>
<dbReference type="GO" id="GO:0042162">
    <property type="term" value="F:telomeric DNA binding"/>
    <property type="evidence" value="ECO:0007669"/>
    <property type="project" value="TreeGrafter"/>
</dbReference>
<dbReference type="Proteomes" id="UP000325577">
    <property type="component" value="Linkage Group LG21"/>
</dbReference>
<dbReference type="GO" id="GO:0032211">
    <property type="term" value="P:negative regulation of telomere maintenance via telomerase"/>
    <property type="evidence" value="ECO:0007669"/>
    <property type="project" value="TreeGrafter"/>
</dbReference>
<sequence>MASEQLMYDGRPRLVQKQSELLSSMMSSSFSFHKSNESIRIFYEFPKATIVSVSRPDAGDISPMLLSYTIEVQYKQFKWQLLKKASQVFFLHFALKKSVFIKEINEKQEQVREWLQNIGIGDHTVVVQDDDEPDDETTPLHQDESTRNRDVPSSAALPIIRPALGRQHSMSDRAKVAMQGYLSHFLGNMDIVNSREESCHCCHFCKLLVFEWHHLRLTYPKKNVLVPVGLQDYSVETAIAVIVDGSASLKIDTQHLSTSLRVGSIYQFIGELLIQPNNEMIQQPDLVTIYGIQFSLSATSAGKAMLKARVGRNVDGMDLNLYHQSLQLLREFQADQISS</sequence>
<dbReference type="Pfam" id="PF15490">
    <property type="entry name" value="Ten1_2"/>
    <property type="match status" value="1"/>
</dbReference>
<name>A0A5J5AA62_9ASTE</name>
<dbReference type="InterPro" id="IPR012340">
    <property type="entry name" value="NA-bd_OB-fold"/>
</dbReference>
<dbReference type="GO" id="GO:1990879">
    <property type="term" value="C:CST complex"/>
    <property type="evidence" value="ECO:0007669"/>
    <property type="project" value="InterPro"/>
</dbReference>
<feature type="compositionally biased region" description="Acidic residues" evidence="1">
    <location>
        <begin position="128"/>
        <end position="137"/>
    </location>
</feature>
<evidence type="ECO:0000313" key="2">
    <source>
        <dbReference type="EMBL" id="KAA8527420.1"/>
    </source>
</evidence>
<proteinExistence type="predicted"/>
<gene>
    <name evidence="2" type="ORF">F0562_034865</name>
</gene>
<feature type="compositionally biased region" description="Basic and acidic residues" evidence="1">
    <location>
        <begin position="141"/>
        <end position="150"/>
    </location>
</feature>
<dbReference type="InterPro" id="IPR029146">
    <property type="entry name" value="Ten1_animal_plant"/>
</dbReference>
<dbReference type="EMBL" id="CM018045">
    <property type="protein sequence ID" value="KAA8527420.1"/>
    <property type="molecule type" value="Genomic_DNA"/>
</dbReference>
<dbReference type="Gene3D" id="2.40.50.140">
    <property type="entry name" value="Nucleic acid-binding proteins"/>
    <property type="match status" value="1"/>
</dbReference>
<accession>A0A5J5AA62</accession>
<dbReference type="GO" id="GO:0003697">
    <property type="term" value="F:single-stranded DNA binding"/>
    <property type="evidence" value="ECO:0007669"/>
    <property type="project" value="InterPro"/>
</dbReference>